<sequence length="92" mass="10470">MEKKTLKTFRNEDLTQVPVTDINPAQDIADNIIIEGKKNRIIRIAANNDVRIWAYYNTKEGNGTLIPAGSVEYFAVWNDQIVEIQGDCNLME</sequence>
<comment type="caution">
    <text evidence="1">The sequence shown here is derived from an EMBL/GenBank/DDBJ whole genome shotgun (WGS) entry which is preliminary data.</text>
</comment>
<dbReference type="Proteomes" id="UP001205603">
    <property type="component" value="Unassembled WGS sequence"/>
</dbReference>
<evidence type="ECO:0000313" key="2">
    <source>
        <dbReference type="Proteomes" id="UP001205603"/>
    </source>
</evidence>
<proteinExistence type="predicted"/>
<gene>
    <name evidence="1" type="ORF">NMU02_01835</name>
</gene>
<reference evidence="1 2" key="1">
    <citation type="submission" date="2022-07" db="EMBL/GenBank/DDBJ databases">
        <title>Fecal culturing of patients with breast cancer.</title>
        <authorList>
            <person name="Teng N.M.Y."/>
            <person name="Kiu R."/>
            <person name="Evans R."/>
            <person name="Baker D.J."/>
            <person name="Zenner C."/>
            <person name="Robinson S.D."/>
            <person name="Hall L.J."/>
        </authorList>
    </citation>
    <scope>NUCLEOTIDE SEQUENCE [LARGE SCALE GENOMIC DNA]</scope>
    <source>
        <strain evidence="1 2">LH1063</strain>
    </source>
</reference>
<keyword evidence="2" id="KW-1185">Reference proteome</keyword>
<organism evidence="1 2">
    <name type="scientific">Coprobacter tertius</name>
    <dbReference type="NCBI Taxonomy" id="2944915"/>
    <lineage>
        <taxon>Bacteria</taxon>
        <taxon>Pseudomonadati</taxon>
        <taxon>Bacteroidota</taxon>
        <taxon>Bacteroidia</taxon>
        <taxon>Bacteroidales</taxon>
        <taxon>Barnesiellaceae</taxon>
        <taxon>Coprobacter</taxon>
    </lineage>
</organism>
<evidence type="ECO:0000313" key="1">
    <source>
        <dbReference type="EMBL" id="MCP9610832.1"/>
    </source>
</evidence>
<name>A0ABT1MDX8_9BACT</name>
<protein>
    <submittedName>
        <fullName evidence="1">Uncharacterized protein</fullName>
    </submittedName>
</protein>
<dbReference type="EMBL" id="JANDHW010000001">
    <property type="protein sequence ID" value="MCP9610832.1"/>
    <property type="molecule type" value="Genomic_DNA"/>
</dbReference>
<dbReference type="RefSeq" id="WP_255025416.1">
    <property type="nucleotide sequence ID" value="NZ_JANDHW010000001.1"/>
</dbReference>
<accession>A0ABT1MDX8</accession>